<proteinExistence type="predicted"/>
<comment type="caution">
    <text evidence="5">The sequence shown here is derived from an EMBL/GenBank/DDBJ whole genome shotgun (WGS) entry which is preliminary data.</text>
</comment>
<feature type="domain" description="Retrovirus-related Pol polyprotein from transposon TNT 1-94-like beta-barrel" evidence="4">
    <location>
        <begin position="291"/>
        <end position="337"/>
    </location>
</feature>
<dbReference type="Proteomes" id="UP001172457">
    <property type="component" value="Chromosome 6"/>
</dbReference>
<feature type="region of interest" description="Disordered" evidence="2">
    <location>
        <begin position="188"/>
        <end position="209"/>
    </location>
</feature>
<feature type="region of interest" description="Disordered" evidence="2">
    <location>
        <begin position="247"/>
        <end position="285"/>
    </location>
</feature>
<evidence type="ECO:0000313" key="5">
    <source>
        <dbReference type="EMBL" id="KAJ9545354.1"/>
    </source>
</evidence>
<keyword evidence="1" id="KW-0175">Coiled coil</keyword>
<dbReference type="InterPro" id="IPR054722">
    <property type="entry name" value="PolX-like_BBD"/>
</dbReference>
<evidence type="ECO:0008006" key="7">
    <source>
        <dbReference type="Google" id="ProtNLM"/>
    </source>
</evidence>
<dbReference type="Pfam" id="PF13976">
    <property type="entry name" value="gag_pre-integrs"/>
    <property type="match status" value="1"/>
</dbReference>
<evidence type="ECO:0000256" key="1">
    <source>
        <dbReference type="SAM" id="Coils"/>
    </source>
</evidence>
<feature type="domain" description="GAG-pre-integrase" evidence="3">
    <location>
        <begin position="412"/>
        <end position="461"/>
    </location>
</feature>
<organism evidence="5 6">
    <name type="scientific">Centaurea solstitialis</name>
    <name type="common">yellow star-thistle</name>
    <dbReference type="NCBI Taxonomy" id="347529"/>
    <lineage>
        <taxon>Eukaryota</taxon>
        <taxon>Viridiplantae</taxon>
        <taxon>Streptophyta</taxon>
        <taxon>Embryophyta</taxon>
        <taxon>Tracheophyta</taxon>
        <taxon>Spermatophyta</taxon>
        <taxon>Magnoliopsida</taxon>
        <taxon>eudicotyledons</taxon>
        <taxon>Gunneridae</taxon>
        <taxon>Pentapetalae</taxon>
        <taxon>asterids</taxon>
        <taxon>campanulids</taxon>
        <taxon>Asterales</taxon>
        <taxon>Asteraceae</taxon>
        <taxon>Carduoideae</taxon>
        <taxon>Cardueae</taxon>
        <taxon>Centaureinae</taxon>
        <taxon>Centaurea</taxon>
    </lineage>
</organism>
<keyword evidence="6" id="KW-1185">Reference proteome</keyword>
<feature type="compositionally biased region" description="Polar residues" evidence="2">
    <location>
        <begin position="247"/>
        <end position="282"/>
    </location>
</feature>
<accession>A0AA38SME0</accession>
<reference evidence="5" key="1">
    <citation type="submission" date="2023-03" db="EMBL/GenBank/DDBJ databases">
        <title>Chromosome-scale reference genome and RAD-based genetic map of yellow starthistle (Centaurea solstitialis) reveal putative structural variation and QTLs associated with invader traits.</title>
        <authorList>
            <person name="Reatini B."/>
            <person name="Cang F.A."/>
            <person name="Jiang Q."/>
            <person name="Mckibben M.T.W."/>
            <person name="Barker M.S."/>
            <person name="Rieseberg L.H."/>
            <person name="Dlugosch K.M."/>
        </authorList>
    </citation>
    <scope>NUCLEOTIDE SEQUENCE</scope>
    <source>
        <strain evidence="5">CAN-66</strain>
        <tissue evidence="5">Leaf</tissue>
    </source>
</reference>
<feature type="compositionally biased region" description="Basic and acidic residues" evidence="2">
    <location>
        <begin position="196"/>
        <end position="208"/>
    </location>
</feature>
<gene>
    <name evidence="5" type="ORF">OSB04_025061</name>
</gene>
<feature type="coiled-coil region" evidence="1">
    <location>
        <begin position="91"/>
        <end position="125"/>
    </location>
</feature>
<name>A0AA38SME0_9ASTR</name>
<dbReference type="EMBL" id="JARYMX010000006">
    <property type="protein sequence ID" value="KAJ9545354.1"/>
    <property type="molecule type" value="Genomic_DNA"/>
</dbReference>
<sequence>MAMLTMRIKRFIKRTRRNNFGMKREDGAGFHKSKFKNRNSNEGLSQALVSQEGLRFDWSDQTEEAVKNQALMAEISDSSSSEIPTEKWEKNNEYEIILAKSRKELEKVRTELEQAKSDIEKFSKASKAMDIILKYQVYDDLKRGIGYNSTSPPYNNNYIPPTSDLLDRLDTQDLSKCVTEVDPKDRVEIENEEEESMHKSREKQKDIPLENQILTNVKGGRPFVESRKIETSRKGKEKVQDVHYKQTTCVDPSTSQQKRPQNSQNIRENQRNWNNQWANKKGNQGRRRSIWHVDSGCFRHMTGIISHLEDFKRFDGGHVAFGDNPNRGKISGKGMVSKGQMTFEIYNLLSVSQVCDKKQSILFNDSECIIFSPEFKIHDTIKNSKKGQCLLFGLRGYTICFFFKLFVSKASLIESSLWHRKMCHMNFKNMNRFVKNNLVRGLPQKEFSCDDHCVACLKGKQHKSSHKSKEINTISSPF</sequence>
<evidence type="ECO:0000259" key="3">
    <source>
        <dbReference type="Pfam" id="PF13976"/>
    </source>
</evidence>
<evidence type="ECO:0000256" key="2">
    <source>
        <dbReference type="SAM" id="MobiDB-lite"/>
    </source>
</evidence>
<dbReference type="InterPro" id="IPR025724">
    <property type="entry name" value="GAG-pre-integrase_dom"/>
</dbReference>
<dbReference type="Pfam" id="PF22936">
    <property type="entry name" value="Pol_BBD"/>
    <property type="match status" value="1"/>
</dbReference>
<dbReference type="AlphaFoldDB" id="A0AA38SME0"/>
<evidence type="ECO:0000259" key="4">
    <source>
        <dbReference type="Pfam" id="PF22936"/>
    </source>
</evidence>
<evidence type="ECO:0000313" key="6">
    <source>
        <dbReference type="Proteomes" id="UP001172457"/>
    </source>
</evidence>
<protein>
    <recommendedName>
        <fullName evidence="7">GAG-pre-integrase domain-containing protein</fullName>
    </recommendedName>
</protein>